<dbReference type="PATRIC" id="fig|61435.8.peg.197"/>
<dbReference type="EMBL" id="QGLD01000008">
    <property type="protein sequence ID" value="RAL70626.1"/>
    <property type="molecule type" value="Genomic_DNA"/>
</dbReference>
<dbReference type="AlphaFoldDB" id="A0A142V868"/>
<evidence type="ECO:0000313" key="2">
    <source>
        <dbReference type="EMBL" id="RAL70626.1"/>
    </source>
</evidence>
<sequence length="40" mass="4932">MPVVQIFLKFLGCIPLYFQSRHRQFIKFSQPNYVFKIFYS</sequence>
<name>A0A142V868_9CHLR</name>
<dbReference type="Proteomes" id="UP000076394">
    <property type="component" value="Chromosome"/>
</dbReference>
<evidence type="ECO:0000313" key="3">
    <source>
        <dbReference type="Proteomes" id="UP000076394"/>
    </source>
</evidence>
<reference evidence="2 4" key="2">
    <citation type="submission" date="2018-05" db="EMBL/GenBank/DDBJ databases">
        <title>Draft genome sequences of Dehalococcoides mccartyi strains RC and KS.</title>
        <authorList>
            <person name="Higgins S.A."/>
            <person name="Padilla-Crespo E."/>
            <person name="Loeffler F.E."/>
        </authorList>
    </citation>
    <scope>NUCLEOTIDE SEQUENCE [LARGE SCALE GENOMIC DNA]</scope>
    <source>
        <strain evidence="2 4">KS</strain>
    </source>
</reference>
<proteinExistence type="predicted"/>
<accession>A0A142V868</accession>
<gene>
    <name evidence="2" type="ORF">C1G86_0203</name>
    <name evidence="1" type="ORF">Dm11a5_0195</name>
</gene>
<organism evidence="1 3">
    <name type="scientific">Dehalococcoides mccartyi</name>
    <dbReference type="NCBI Taxonomy" id="61435"/>
    <lineage>
        <taxon>Bacteria</taxon>
        <taxon>Bacillati</taxon>
        <taxon>Chloroflexota</taxon>
        <taxon>Dehalococcoidia</taxon>
        <taxon>Dehalococcoidales</taxon>
        <taxon>Dehalococcoidaceae</taxon>
        <taxon>Dehalococcoides</taxon>
    </lineage>
</organism>
<evidence type="ECO:0000313" key="4">
    <source>
        <dbReference type="Proteomes" id="UP000248786"/>
    </source>
</evidence>
<reference evidence="1 3" key="1">
    <citation type="submission" date="2015-03" db="EMBL/GenBank/DDBJ databases">
        <title>Genomic characterization of Dehalococcoides mccartyi strain 11a5, an unusal plasmid-containing chloroethene dechlorinator.</title>
        <authorList>
            <person name="Zhao S."/>
            <person name="Ding C."/>
            <person name="He J."/>
        </authorList>
    </citation>
    <scope>NUCLEOTIDE SEQUENCE [LARGE SCALE GENOMIC DNA]</scope>
    <source>
        <strain evidence="1 3">11a5</strain>
    </source>
</reference>
<dbReference type="EMBL" id="CP011127">
    <property type="protein sequence ID" value="AMU86026.1"/>
    <property type="molecule type" value="Genomic_DNA"/>
</dbReference>
<dbReference type="Proteomes" id="UP000248786">
    <property type="component" value="Unassembled WGS sequence"/>
</dbReference>
<evidence type="ECO:0000313" key="1">
    <source>
        <dbReference type="EMBL" id="AMU86026.1"/>
    </source>
</evidence>
<protein>
    <submittedName>
        <fullName evidence="1">Uncharacterized protein</fullName>
    </submittedName>
</protein>